<name>A0ABS2GLE1_9FIRM</name>
<evidence type="ECO:0000313" key="2">
    <source>
        <dbReference type="Proteomes" id="UP000724149"/>
    </source>
</evidence>
<reference evidence="1 2" key="1">
    <citation type="journal article" date="2021" name="Sci. Rep.">
        <title>The distribution of antibiotic resistance genes in chicken gut microbiota commensals.</title>
        <authorList>
            <person name="Juricova H."/>
            <person name="Matiasovicova J."/>
            <person name="Kubasova T."/>
            <person name="Cejkova D."/>
            <person name="Rychlik I."/>
        </authorList>
    </citation>
    <scope>NUCLEOTIDE SEQUENCE [LARGE SCALE GENOMIC DNA]</scope>
    <source>
        <strain evidence="1 2">An564</strain>
    </source>
</reference>
<protein>
    <submittedName>
        <fullName evidence="1">Uncharacterized protein</fullName>
    </submittedName>
</protein>
<dbReference type="EMBL" id="JACSNR010000005">
    <property type="protein sequence ID" value="MBM6923277.1"/>
    <property type="molecule type" value="Genomic_DNA"/>
</dbReference>
<dbReference type="RefSeq" id="WP_204720614.1">
    <property type="nucleotide sequence ID" value="NZ_JACSNR010000005.1"/>
</dbReference>
<accession>A0ABS2GLE1</accession>
<proteinExistence type="predicted"/>
<sequence length="168" mass="19213">MKQLLLILLLIFTLQRRYIASEELASAVPSAEQDQALEQWVADLEPVCEFEVTEEYPGVILELFDQLTEQRNQLSDSQQILNTNLQSVTVYGTQQEFCAIYTFSSEQEYLTESGSTRQEPFGEMTMRVRMRQKNKTTYELVAQGGGPIAYGLEKTDLTLESIQQNPTR</sequence>
<organism evidence="1 2">
    <name type="scientific">Hydrogenoanaerobacterium saccharovorans</name>
    <dbReference type="NCBI Taxonomy" id="474960"/>
    <lineage>
        <taxon>Bacteria</taxon>
        <taxon>Bacillati</taxon>
        <taxon>Bacillota</taxon>
        <taxon>Clostridia</taxon>
        <taxon>Eubacteriales</taxon>
        <taxon>Oscillospiraceae</taxon>
        <taxon>Hydrogenoanaerobacterium</taxon>
    </lineage>
</organism>
<comment type="caution">
    <text evidence="1">The sequence shown here is derived from an EMBL/GenBank/DDBJ whole genome shotgun (WGS) entry which is preliminary data.</text>
</comment>
<dbReference type="Proteomes" id="UP000724149">
    <property type="component" value="Unassembled WGS sequence"/>
</dbReference>
<gene>
    <name evidence="1" type="ORF">H9X81_06200</name>
</gene>
<keyword evidence="2" id="KW-1185">Reference proteome</keyword>
<evidence type="ECO:0000313" key="1">
    <source>
        <dbReference type="EMBL" id="MBM6923277.1"/>
    </source>
</evidence>